<dbReference type="Proteomes" id="UP001164963">
    <property type="component" value="Chromosome"/>
</dbReference>
<feature type="signal peptide" evidence="3">
    <location>
        <begin position="1"/>
        <end position="34"/>
    </location>
</feature>
<organism evidence="4 5">
    <name type="scientific">Streptomyces drozdowiczii</name>
    <dbReference type="NCBI Taxonomy" id="202862"/>
    <lineage>
        <taxon>Bacteria</taxon>
        <taxon>Bacillati</taxon>
        <taxon>Actinomycetota</taxon>
        <taxon>Actinomycetes</taxon>
        <taxon>Kitasatosporales</taxon>
        <taxon>Streptomycetaceae</taxon>
        <taxon>Streptomyces</taxon>
    </lineage>
</organism>
<sequence length="397" mass="39251">MNTVARSLRSSAVASAAGLLLTLTGAALAPVALADTGVPGLSVGTEAPAEIGLGGLPVAFTTTVSNTGPTDTSSARLIYRVDGGNGLPEHALSLEYRLDGTAWKSVPLEIVEGTVYGGELPEQFALAAGESRTVQLRLGLPMGTPHNGASNGGTDRLKLTTMVSYGASGAATDTDVDDVAVDGLDTHLSGVPATAVAGGPGVTFTATVDNPTPSAYENVSDVLMTSRDASVQVLRSGKWTTLKPITDSAEPDVYGFNVIGPDVSLTAHGSTSTQVRVTYRKDTPAGKTTLNPCAIVNEGPGTFRGTTSCGKGATVTVKKAAATTGTPSPSPSATAGASSSPAATGTGTTSTSSGMTAQLAETGSGGLSATAAGAAGLVAAGAGALGFTAVRRRRGRA</sequence>
<keyword evidence="3" id="KW-0732">Signal</keyword>
<evidence type="ECO:0000313" key="5">
    <source>
        <dbReference type="Proteomes" id="UP001164963"/>
    </source>
</evidence>
<feature type="region of interest" description="Disordered" evidence="1">
    <location>
        <begin position="320"/>
        <end position="366"/>
    </location>
</feature>
<accession>A0ABY6Q0P6</accession>
<gene>
    <name evidence="4" type="ORF">NEH16_29800</name>
</gene>
<keyword evidence="2" id="KW-1133">Transmembrane helix</keyword>
<reference evidence="4" key="1">
    <citation type="journal article" date="2022" name="Front. Microbiol.">
        <title>Mirubactin C rescues the lethal effect of cell wall biosynthesis mutations in Bacillus subtilis.</title>
        <authorList>
            <person name="Kepplinger B."/>
            <person name="Wen X."/>
            <person name="Tyler A.R."/>
            <person name="Kim B.Y."/>
            <person name="Brown J."/>
            <person name="Banks P."/>
            <person name="Dashti Y."/>
            <person name="Mackenzie E.S."/>
            <person name="Wills C."/>
            <person name="Kawai Y."/>
            <person name="Waldron K.J."/>
            <person name="Allenby N.E.E."/>
            <person name="Wu L.J."/>
            <person name="Hall M.J."/>
            <person name="Errington J."/>
        </authorList>
    </citation>
    <scope>NUCLEOTIDE SEQUENCE</scope>
    <source>
        <strain evidence="4">MDA8-470</strain>
    </source>
</reference>
<evidence type="ECO:0008006" key="6">
    <source>
        <dbReference type="Google" id="ProtNLM"/>
    </source>
</evidence>
<evidence type="ECO:0000256" key="3">
    <source>
        <dbReference type="SAM" id="SignalP"/>
    </source>
</evidence>
<feature type="chain" id="PRO_5046958751" description="Gram-positive cocci surface proteins LPxTG domain-containing protein" evidence="3">
    <location>
        <begin position="35"/>
        <end position="397"/>
    </location>
</feature>
<feature type="compositionally biased region" description="Low complexity" evidence="1">
    <location>
        <begin position="320"/>
        <end position="354"/>
    </location>
</feature>
<keyword evidence="2" id="KW-0472">Membrane</keyword>
<keyword evidence="5" id="KW-1185">Reference proteome</keyword>
<protein>
    <recommendedName>
        <fullName evidence="6">Gram-positive cocci surface proteins LPxTG domain-containing protein</fullName>
    </recommendedName>
</protein>
<name>A0ABY6Q0P6_9ACTN</name>
<evidence type="ECO:0000313" key="4">
    <source>
        <dbReference type="EMBL" id="UZK57728.1"/>
    </source>
</evidence>
<evidence type="ECO:0000256" key="2">
    <source>
        <dbReference type="SAM" id="Phobius"/>
    </source>
</evidence>
<dbReference type="EMBL" id="CP098740">
    <property type="protein sequence ID" value="UZK57728.1"/>
    <property type="molecule type" value="Genomic_DNA"/>
</dbReference>
<evidence type="ECO:0000256" key="1">
    <source>
        <dbReference type="SAM" id="MobiDB-lite"/>
    </source>
</evidence>
<proteinExistence type="predicted"/>
<feature type="transmembrane region" description="Helical" evidence="2">
    <location>
        <begin position="367"/>
        <end position="390"/>
    </location>
</feature>
<keyword evidence="2" id="KW-0812">Transmembrane</keyword>
<dbReference type="RefSeq" id="WP_265546113.1">
    <property type="nucleotide sequence ID" value="NZ_CP098740.1"/>
</dbReference>